<protein>
    <recommendedName>
        <fullName evidence="2">YCII-related domain-containing protein</fullName>
    </recommendedName>
</protein>
<dbReference type="OrthoDB" id="668782at2"/>
<keyword evidence="4" id="KW-1185">Reference proteome</keyword>
<evidence type="ECO:0000313" key="3">
    <source>
        <dbReference type="EMBL" id="TDE10962.1"/>
    </source>
</evidence>
<name>A0A4R5DBB1_9ACTN</name>
<dbReference type="Proteomes" id="UP000294739">
    <property type="component" value="Unassembled WGS sequence"/>
</dbReference>
<reference evidence="3 4" key="1">
    <citation type="submission" date="2019-03" db="EMBL/GenBank/DDBJ databases">
        <title>Draft genome sequences of novel Actinobacteria.</title>
        <authorList>
            <person name="Sahin N."/>
            <person name="Ay H."/>
            <person name="Saygin H."/>
        </authorList>
    </citation>
    <scope>NUCLEOTIDE SEQUENCE [LARGE SCALE GENOMIC DNA]</scope>
    <source>
        <strain evidence="3 4">5K138</strain>
    </source>
</reference>
<dbReference type="SUPFAM" id="SSF54909">
    <property type="entry name" value="Dimeric alpha+beta barrel"/>
    <property type="match status" value="1"/>
</dbReference>
<evidence type="ECO:0000256" key="1">
    <source>
        <dbReference type="ARBA" id="ARBA00007689"/>
    </source>
</evidence>
<organism evidence="3 4">
    <name type="scientific">Jiangella asiatica</name>
    <dbReference type="NCBI Taxonomy" id="2530372"/>
    <lineage>
        <taxon>Bacteria</taxon>
        <taxon>Bacillati</taxon>
        <taxon>Actinomycetota</taxon>
        <taxon>Actinomycetes</taxon>
        <taxon>Jiangellales</taxon>
        <taxon>Jiangellaceae</taxon>
        <taxon>Jiangella</taxon>
    </lineage>
</organism>
<gene>
    <name evidence="3" type="ORF">E1269_10810</name>
</gene>
<dbReference type="EMBL" id="SMKZ01000012">
    <property type="protein sequence ID" value="TDE10962.1"/>
    <property type="molecule type" value="Genomic_DNA"/>
</dbReference>
<dbReference type="InterPro" id="IPR011008">
    <property type="entry name" value="Dimeric_a/b-barrel"/>
</dbReference>
<comment type="caution">
    <text evidence="3">The sequence shown here is derived from an EMBL/GenBank/DDBJ whole genome shotgun (WGS) entry which is preliminary data.</text>
</comment>
<feature type="domain" description="YCII-related" evidence="2">
    <location>
        <begin position="1"/>
        <end position="113"/>
    </location>
</feature>
<evidence type="ECO:0000313" key="4">
    <source>
        <dbReference type="Proteomes" id="UP000294739"/>
    </source>
</evidence>
<dbReference type="Gene3D" id="3.30.70.1060">
    <property type="entry name" value="Dimeric alpha+beta barrel"/>
    <property type="match status" value="1"/>
</dbReference>
<dbReference type="InterPro" id="IPR005545">
    <property type="entry name" value="YCII"/>
</dbReference>
<dbReference type="PANTHER" id="PTHR35174:SF3">
    <property type="entry name" value="BLL7171 PROTEIN"/>
    <property type="match status" value="1"/>
</dbReference>
<proteinExistence type="inferred from homology"/>
<dbReference type="AlphaFoldDB" id="A0A4R5DBB1"/>
<dbReference type="InParanoid" id="A0A4R5DBB1"/>
<dbReference type="PANTHER" id="PTHR35174">
    <property type="entry name" value="BLL7171 PROTEIN-RELATED"/>
    <property type="match status" value="1"/>
</dbReference>
<evidence type="ECO:0000259" key="2">
    <source>
        <dbReference type="Pfam" id="PF03795"/>
    </source>
</evidence>
<accession>A0A4R5DBB1</accession>
<comment type="similarity">
    <text evidence="1">Belongs to the YciI family.</text>
</comment>
<dbReference type="Pfam" id="PF03795">
    <property type="entry name" value="YCII"/>
    <property type="match status" value="1"/>
</dbReference>
<sequence>MKYMLLIYGNDDTWKQVYDDAYDAHMRVHRDLTAALQASGEFVASNGLTTTDARTVRVRDGSPAVTDGPFTEAKEVLAGFYLVECDSVERATEIAAMVPEAALDLVEVRRVMDPADM</sequence>